<name>A0A1G6Q4F2_9SPHI</name>
<reference evidence="2" key="1">
    <citation type="submission" date="2016-10" db="EMBL/GenBank/DDBJ databases">
        <authorList>
            <person name="Varghese N."/>
            <person name="Submissions S."/>
        </authorList>
    </citation>
    <scope>NUCLEOTIDE SEQUENCE [LARGE SCALE GENOMIC DNA]</scope>
    <source>
        <strain evidence="2">DSM 18609</strain>
    </source>
</reference>
<keyword evidence="2" id="KW-1185">Reference proteome</keyword>
<evidence type="ECO:0000313" key="1">
    <source>
        <dbReference type="EMBL" id="SDC86517.1"/>
    </source>
</evidence>
<evidence type="ECO:0000313" key="2">
    <source>
        <dbReference type="Proteomes" id="UP000199455"/>
    </source>
</evidence>
<dbReference type="AlphaFoldDB" id="A0A1G6Q4F2"/>
<dbReference type="Proteomes" id="UP000199455">
    <property type="component" value="Unassembled WGS sequence"/>
</dbReference>
<protein>
    <submittedName>
        <fullName evidence="1">Uncharacterized protein</fullName>
    </submittedName>
</protein>
<dbReference type="EMBL" id="FMZH01000003">
    <property type="protein sequence ID" value="SDC86517.1"/>
    <property type="molecule type" value="Genomic_DNA"/>
</dbReference>
<sequence length="75" mass="7893">MAAVSRRLPALRPTHALAPALGSGGMKGCAKLFVLFPAKISYAGWQGAEKPLRHAGPIAIGLIEGYRESYLTLSS</sequence>
<proteinExistence type="predicted"/>
<gene>
    <name evidence="1" type="ORF">SAMN04488024_103224</name>
</gene>
<accession>A0A1G6Q4F2</accession>
<organism evidence="1 2">
    <name type="scientific">Pedobacter soli</name>
    <dbReference type="NCBI Taxonomy" id="390242"/>
    <lineage>
        <taxon>Bacteria</taxon>
        <taxon>Pseudomonadati</taxon>
        <taxon>Bacteroidota</taxon>
        <taxon>Sphingobacteriia</taxon>
        <taxon>Sphingobacteriales</taxon>
        <taxon>Sphingobacteriaceae</taxon>
        <taxon>Pedobacter</taxon>
    </lineage>
</organism>